<proteinExistence type="predicted"/>
<reference evidence="2" key="1">
    <citation type="submission" date="2020-05" db="EMBL/GenBank/DDBJ databases">
        <authorList>
            <person name="Chiriac C."/>
            <person name="Salcher M."/>
            <person name="Ghai R."/>
            <person name="Kavagutti S V."/>
        </authorList>
    </citation>
    <scope>NUCLEOTIDE SEQUENCE</scope>
</reference>
<feature type="region of interest" description="Disordered" evidence="1">
    <location>
        <begin position="155"/>
        <end position="192"/>
    </location>
</feature>
<feature type="compositionally biased region" description="Polar residues" evidence="1">
    <location>
        <begin position="180"/>
        <end position="192"/>
    </location>
</feature>
<evidence type="ECO:0000313" key="2">
    <source>
        <dbReference type="EMBL" id="CAB4198064.1"/>
    </source>
</evidence>
<name>A0A6J5S0B1_9CAUD</name>
<dbReference type="EMBL" id="LR797260">
    <property type="protein sequence ID" value="CAB4198064.1"/>
    <property type="molecule type" value="Genomic_DNA"/>
</dbReference>
<organism evidence="2">
    <name type="scientific">uncultured Caudovirales phage</name>
    <dbReference type="NCBI Taxonomy" id="2100421"/>
    <lineage>
        <taxon>Viruses</taxon>
        <taxon>Duplodnaviria</taxon>
        <taxon>Heunggongvirae</taxon>
        <taxon>Uroviricota</taxon>
        <taxon>Caudoviricetes</taxon>
        <taxon>Peduoviridae</taxon>
        <taxon>Maltschvirus</taxon>
        <taxon>Maltschvirus maltsch</taxon>
    </lineage>
</organism>
<feature type="compositionally biased region" description="Basic and acidic residues" evidence="1">
    <location>
        <begin position="168"/>
        <end position="177"/>
    </location>
</feature>
<sequence length="206" mass="22826">MTTDEDWVDFDEWQAENAMTSNERNQVDQKTDQLKITMARHAAQYGTGGAAYRQMERELAGETVERKFKIGKSNALCAELDSIASVELENVLAAWPEFDEKQARHLVGYLQDGMGSYGNLTAGHLEGAGCENTGQIRSQAKRVIERLAKQGIVVDGKDYESTSNRKTGQSEEPKPELTPEQESNVRVSNRISNALNNPDGFAAIWG</sequence>
<accession>A0A6J5S0B1</accession>
<gene>
    <name evidence="2" type="ORF">UFOVP1313_47</name>
</gene>
<evidence type="ECO:0000256" key="1">
    <source>
        <dbReference type="SAM" id="MobiDB-lite"/>
    </source>
</evidence>
<protein>
    <submittedName>
        <fullName evidence="2">Uncharacterized protein</fullName>
    </submittedName>
</protein>